<evidence type="ECO:0000313" key="3">
    <source>
        <dbReference type="Proteomes" id="UP001254488"/>
    </source>
</evidence>
<feature type="chain" id="PRO_5047258477" evidence="1">
    <location>
        <begin position="19"/>
        <end position="149"/>
    </location>
</feature>
<keyword evidence="3" id="KW-1185">Reference proteome</keyword>
<organism evidence="2 3">
    <name type="scientific">Patiriisocius hiemis</name>
    <dbReference type="NCBI Taxonomy" id="3075604"/>
    <lineage>
        <taxon>Bacteria</taxon>
        <taxon>Pseudomonadati</taxon>
        <taxon>Bacteroidota</taxon>
        <taxon>Flavobacteriia</taxon>
        <taxon>Flavobacteriales</taxon>
        <taxon>Flavobacteriaceae</taxon>
        <taxon>Patiriisocius</taxon>
    </lineage>
</organism>
<dbReference type="Proteomes" id="UP001254488">
    <property type="component" value="Unassembled WGS sequence"/>
</dbReference>
<name>A0ABU2YDX9_9FLAO</name>
<evidence type="ECO:0000313" key="2">
    <source>
        <dbReference type="EMBL" id="MDT0556386.1"/>
    </source>
</evidence>
<dbReference type="RefSeq" id="WP_311333338.1">
    <property type="nucleotide sequence ID" value="NZ_JAVRHZ010000006.1"/>
</dbReference>
<accession>A0ABU2YDX9</accession>
<evidence type="ECO:0000256" key="1">
    <source>
        <dbReference type="SAM" id="SignalP"/>
    </source>
</evidence>
<dbReference type="EMBL" id="JAVRHZ010000006">
    <property type="protein sequence ID" value="MDT0556386.1"/>
    <property type="molecule type" value="Genomic_DNA"/>
</dbReference>
<reference evidence="2 3" key="1">
    <citation type="submission" date="2023-09" db="EMBL/GenBank/DDBJ databases">
        <authorList>
            <person name="Rey-Velasco X."/>
        </authorList>
    </citation>
    <scope>NUCLEOTIDE SEQUENCE [LARGE SCALE GENOMIC DNA]</scope>
    <source>
        <strain evidence="2 3">W242</strain>
    </source>
</reference>
<dbReference type="NCBIfam" id="NF041384">
    <property type="entry name" value="YHS_seleno_dom"/>
    <property type="match status" value="1"/>
</dbReference>
<proteinExistence type="predicted"/>
<gene>
    <name evidence="2" type="ORF">RM538_10250</name>
</gene>
<sequence>MKKKILLLLFFISTIAFSQEHVNLKKGYAAEGYDVVSYFSNTAEKGDKTYTATYEGVKYKFSNNKNKKTFLENPAMYVPQYGGYCAYAIALKGDKVSVNPKTFQIIDNKLYLFYNSWGTNTLEKWNEEGAEALQKEADANWKSIVLKGN</sequence>
<feature type="signal peptide" evidence="1">
    <location>
        <begin position="1"/>
        <end position="18"/>
    </location>
</feature>
<keyword evidence="1" id="KW-0732">Signal</keyword>
<comment type="caution">
    <text evidence="2">The sequence shown here is derived from an EMBL/GenBank/DDBJ whole genome shotgun (WGS) entry which is preliminary data.</text>
</comment>
<protein>
    <submittedName>
        <fullName evidence="2">YHS domain-containing (Seleno)protein</fullName>
    </submittedName>
</protein>